<feature type="domain" description="Reverse transcriptase" evidence="5">
    <location>
        <begin position="373"/>
        <end position="647"/>
    </location>
</feature>
<comment type="similarity">
    <text evidence="1">Belongs to the beta type-B retroviral polymerase family. HERV class-II K(HML-2) pol subfamily.</text>
</comment>
<dbReference type="PROSITE" id="PS50878">
    <property type="entry name" value="RT_POL"/>
    <property type="match status" value="1"/>
</dbReference>
<dbReference type="Ensembl" id="ENSSMRT00000005205.1">
    <property type="protein sequence ID" value="ENSSMRP00000004407.1"/>
    <property type="gene ID" value="ENSSMRG00000003642.1"/>
</dbReference>
<reference evidence="6" key="1">
    <citation type="submission" date="2025-08" db="UniProtKB">
        <authorList>
            <consortium name="Ensembl"/>
        </authorList>
    </citation>
    <scope>IDENTIFICATION</scope>
</reference>
<evidence type="ECO:0000256" key="4">
    <source>
        <dbReference type="SAM" id="MobiDB-lite"/>
    </source>
</evidence>
<name>A0A8D0DKH1_SALMN</name>
<dbReference type="PANTHER" id="PTHR31635:SF196">
    <property type="entry name" value="REVERSE TRANSCRIPTASE DOMAIN-CONTAINING PROTEIN-RELATED"/>
    <property type="match status" value="1"/>
</dbReference>
<evidence type="ECO:0000256" key="2">
    <source>
        <dbReference type="ARBA" id="ARBA00012180"/>
    </source>
</evidence>
<dbReference type="GO" id="GO:0004523">
    <property type="term" value="F:RNA-DNA hybrid ribonuclease activity"/>
    <property type="evidence" value="ECO:0007669"/>
    <property type="project" value="UniProtKB-EC"/>
</dbReference>
<dbReference type="InterPro" id="IPR000477">
    <property type="entry name" value="RT_dom"/>
</dbReference>
<dbReference type="GeneTree" id="ENSGT01150000286916"/>
<dbReference type="Gene3D" id="3.30.70.270">
    <property type="match status" value="1"/>
</dbReference>
<dbReference type="EC" id="3.1.26.4" evidence="2"/>
<keyword evidence="3" id="KW-0175">Coiled coil</keyword>
<keyword evidence="7" id="KW-1185">Reference proteome</keyword>
<feature type="region of interest" description="Disordered" evidence="4">
    <location>
        <begin position="1"/>
        <end position="21"/>
    </location>
</feature>
<dbReference type="PANTHER" id="PTHR31635">
    <property type="entry name" value="REVERSE TRANSCRIPTASE DOMAIN-CONTAINING PROTEIN-RELATED"/>
    <property type="match status" value="1"/>
</dbReference>
<evidence type="ECO:0000313" key="6">
    <source>
        <dbReference type="Ensembl" id="ENSSMRP00000004407.1"/>
    </source>
</evidence>
<reference evidence="6" key="2">
    <citation type="submission" date="2025-09" db="UniProtKB">
        <authorList>
            <consortium name="Ensembl"/>
        </authorList>
    </citation>
    <scope>IDENTIFICATION</scope>
</reference>
<evidence type="ECO:0000313" key="7">
    <source>
        <dbReference type="Proteomes" id="UP000694421"/>
    </source>
</evidence>
<accession>A0A8D0DKH1</accession>
<dbReference type="InterPro" id="IPR043128">
    <property type="entry name" value="Rev_trsase/Diguanyl_cyclase"/>
</dbReference>
<dbReference type="AlphaFoldDB" id="A0A8D0DKH1"/>
<sequence>MDTRKSKLEKDKQSKDQRRYSNPEVQSLLELKVDKILAKMNFFFSDEKKEMERLRQAFKKEVGALCTEVHEIKDKVLSLEEVSNKLEAKVETLQTKSMVQDGQMASFERTQLIAEFKDMEYYIRFRNLPEEEDEDTRQLIIGLLAQAMQVEETYFDEQMDRAFRINTSFAKINKVPRDVLVLFVKKSTRDAVLARHFESSIRTDQGQIILLKEVPRKILQRRKEYTRLIDRFVEKKEGIFSMGYSRRSNLHMESSKIQIELTNKVILKLKEADKEVTNKIDIQRVMCEFYEKLYRKKEVLEEDIKNYLEKQNLPQISQEYRTMLNAPITSKELSDAIKKMKGGKAPGPDGLTAIYYKVLQEELQQPLLMTMNDILDSGKIPESWEKAFITLIPKEGQDLTSPKNYRPISLLNNDYKVFASIMATRLKQVLQEFIHQDQAGFLPKRQMKDNIRSIIDVKEYLESHNEVQAALIFLDAEKTFDNLNWNFMFNLLDTMNFGENFTKWIRAIYTTQSAQLTINGEVTQKFAIQKGTRQGCPLSPLLFILVLEVMNRAIRQETNIDGLKIKKEDYRLRAFADDIVIILKDPKESIETVKHVIETFGRVAGLKINEKKTKILVKNMTKKEQEDLGRKSGFDIEKKVKYLGVWLTKQNLALYQNNYVKLWSQVKQDLERWSKLKLSLLGRISVLKMNILPRVMFLFQSILIIIKDEVFKKWQKDLTRFIWQGKKPRIRFKLMQDAKERGGLGLPNLKLYFAACCLSWIAKWFWLRDKRLLQLEGFDLRYGLHGYLWYDKVKVNAAFKNHYVRHALWITWSKYRSKLYPRISMWVSPHEALFKEFGRRERWIKYEEVLSKNNETDEFSLKTRDQNVLLTASKNCVNSTLKRSLTSCEQLIISPPDNQKGIVSRLYQLLIDIEFGTLNNIK</sequence>
<protein>
    <recommendedName>
        <fullName evidence="2">ribonuclease H</fullName>
        <ecNumber evidence="2">3.1.26.4</ecNumber>
    </recommendedName>
</protein>
<evidence type="ECO:0000256" key="3">
    <source>
        <dbReference type="SAM" id="Coils"/>
    </source>
</evidence>
<dbReference type="OMA" id="RAFRINT"/>
<evidence type="ECO:0000259" key="5">
    <source>
        <dbReference type="PROSITE" id="PS50878"/>
    </source>
</evidence>
<dbReference type="Pfam" id="PF00078">
    <property type="entry name" value="RVT_1"/>
    <property type="match status" value="1"/>
</dbReference>
<dbReference type="Proteomes" id="UP000694421">
    <property type="component" value="Unplaced"/>
</dbReference>
<dbReference type="CDD" id="cd01650">
    <property type="entry name" value="RT_nLTR_like"/>
    <property type="match status" value="1"/>
</dbReference>
<organism evidence="6 7">
    <name type="scientific">Salvator merianae</name>
    <name type="common">Argentine black and white tegu</name>
    <name type="synonym">Tupinambis merianae</name>
    <dbReference type="NCBI Taxonomy" id="96440"/>
    <lineage>
        <taxon>Eukaryota</taxon>
        <taxon>Metazoa</taxon>
        <taxon>Chordata</taxon>
        <taxon>Craniata</taxon>
        <taxon>Vertebrata</taxon>
        <taxon>Euteleostomi</taxon>
        <taxon>Lepidosauria</taxon>
        <taxon>Squamata</taxon>
        <taxon>Bifurcata</taxon>
        <taxon>Unidentata</taxon>
        <taxon>Episquamata</taxon>
        <taxon>Laterata</taxon>
        <taxon>Teiioidea</taxon>
        <taxon>Teiidae</taxon>
        <taxon>Salvator</taxon>
    </lineage>
</organism>
<proteinExistence type="inferred from homology"/>
<dbReference type="SUPFAM" id="SSF56672">
    <property type="entry name" value="DNA/RNA polymerases"/>
    <property type="match status" value="1"/>
</dbReference>
<feature type="coiled-coil region" evidence="3">
    <location>
        <begin position="69"/>
        <end position="96"/>
    </location>
</feature>
<evidence type="ECO:0000256" key="1">
    <source>
        <dbReference type="ARBA" id="ARBA00010879"/>
    </source>
</evidence>
<dbReference type="InterPro" id="IPR043502">
    <property type="entry name" value="DNA/RNA_pol_sf"/>
</dbReference>